<keyword evidence="2 5" id="KW-0853">WD repeat</keyword>
<dbReference type="InterPro" id="IPR020472">
    <property type="entry name" value="WD40_PAC1"/>
</dbReference>
<feature type="repeat" description="WD" evidence="5">
    <location>
        <begin position="58"/>
        <end position="90"/>
    </location>
</feature>
<accession>A0A7S2XCM6</accession>
<dbReference type="SMART" id="SM00320">
    <property type="entry name" value="WD40"/>
    <property type="match status" value="7"/>
</dbReference>
<dbReference type="PANTHER" id="PTHR19850">
    <property type="entry name" value="GUANINE NUCLEOTIDE-BINDING PROTEIN BETA G PROTEIN BETA"/>
    <property type="match status" value="1"/>
</dbReference>
<dbReference type="GO" id="GO:0007165">
    <property type="term" value="P:signal transduction"/>
    <property type="evidence" value="ECO:0007669"/>
    <property type="project" value="UniProtKB-KW"/>
</dbReference>
<dbReference type="CDD" id="cd00200">
    <property type="entry name" value="WD40"/>
    <property type="match status" value="1"/>
</dbReference>
<sequence length="353" mass="38767">MSEQELKEEMFLEVEKLQKEIAEMKAQGESKEETILTSAAKKAGISCNSVSLKQRRALTGHHGKIYALQWSATGRNIVSAAQDGKLIIWSAFFGHKLYVITLTSSWVMTCGFSPDGQHVASGGLDNNCTLYALGDQKTHASGVLRRHDGYLSQCKFFDKDRVLTASGDKTCILWNLQDGNKPAQTFKGHASDVTAVALDPQGSRFVSGSGDCTAKLWDIRTSSAVMTFREHDNKDVNTVDIMPGGNCFITGSEDGITRLFDMRTMKELARYFVEELTPVTALAFSKSGRFFFAGHDSMHCHVWSTVDNSSPVDRLGGHASRVSCIGVEPEEGDALCTGDWGNEWDSKLQVWSA</sequence>
<dbReference type="PRINTS" id="PR00319">
    <property type="entry name" value="GPROTEINB"/>
</dbReference>
<feature type="repeat" description="WD" evidence="5">
    <location>
        <begin position="186"/>
        <end position="227"/>
    </location>
</feature>
<dbReference type="EMBL" id="HBHP01021385">
    <property type="protein sequence ID" value="CAD9769337.1"/>
    <property type="molecule type" value="Transcribed_RNA"/>
</dbReference>
<organism evidence="7">
    <name type="scientific">Lotharella oceanica</name>
    <dbReference type="NCBI Taxonomy" id="641309"/>
    <lineage>
        <taxon>Eukaryota</taxon>
        <taxon>Sar</taxon>
        <taxon>Rhizaria</taxon>
        <taxon>Cercozoa</taxon>
        <taxon>Chlorarachniophyceae</taxon>
        <taxon>Lotharella</taxon>
    </lineage>
</organism>
<dbReference type="InterPro" id="IPR001680">
    <property type="entry name" value="WD40_rpt"/>
</dbReference>
<evidence type="ECO:0000313" key="7">
    <source>
        <dbReference type="EMBL" id="CAD9769337.1"/>
    </source>
</evidence>
<dbReference type="InterPro" id="IPR015943">
    <property type="entry name" value="WD40/YVTN_repeat-like_dom_sf"/>
</dbReference>
<evidence type="ECO:0000256" key="3">
    <source>
        <dbReference type="ARBA" id="ARBA00022737"/>
    </source>
</evidence>
<evidence type="ECO:0000256" key="2">
    <source>
        <dbReference type="ARBA" id="ARBA00022574"/>
    </source>
</evidence>
<dbReference type="Pfam" id="PF25391">
    <property type="entry name" value="WD40_Gbeta"/>
    <property type="match status" value="1"/>
</dbReference>
<keyword evidence="4" id="KW-0807">Transducer</keyword>
<evidence type="ECO:0000256" key="4">
    <source>
        <dbReference type="ARBA" id="ARBA00023224"/>
    </source>
</evidence>
<dbReference type="InterPro" id="IPR016346">
    <property type="entry name" value="G-protein_beta_1-5"/>
</dbReference>
<keyword evidence="3" id="KW-0677">Repeat</keyword>
<dbReference type="AlphaFoldDB" id="A0A7S2XCM6"/>
<dbReference type="PRINTS" id="PR00320">
    <property type="entry name" value="GPROTEINBRPT"/>
</dbReference>
<reference evidence="7" key="1">
    <citation type="submission" date="2021-01" db="EMBL/GenBank/DDBJ databases">
        <authorList>
            <person name="Corre E."/>
            <person name="Pelletier E."/>
            <person name="Niang G."/>
            <person name="Scheremetjew M."/>
            <person name="Finn R."/>
            <person name="Kale V."/>
            <person name="Holt S."/>
            <person name="Cochrane G."/>
            <person name="Meng A."/>
            <person name="Brown T."/>
            <person name="Cohen L."/>
        </authorList>
    </citation>
    <scope>NUCLEOTIDE SEQUENCE</scope>
    <source>
        <strain evidence="7">CCMP622</strain>
    </source>
</reference>
<evidence type="ECO:0000256" key="6">
    <source>
        <dbReference type="SAM" id="Coils"/>
    </source>
</evidence>
<feature type="repeat" description="WD" evidence="5">
    <location>
        <begin position="229"/>
        <end position="270"/>
    </location>
</feature>
<protein>
    <submittedName>
        <fullName evidence="7">Uncharacterized protein</fullName>
    </submittedName>
</protein>
<evidence type="ECO:0000256" key="5">
    <source>
        <dbReference type="PROSITE-ProRule" id="PRU00221"/>
    </source>
</evidence>
<dbReference type="PIRSF" id="PIRSF002394">
    <property type="entry name" value="GN-bd_beta"/>
    <property type="match status" value="1"/>
</dbReference>
<evidence type="ECO:0000256" key="1">
    <source>
        <dbReference type="ARBA" id="ARBA00009768"/>
    </source>
</evidence>
<dbReference type="PROSITE" id="PS50294">
    <property type="entry name" value="WD_REPEATS_REGION"/>
    <property type="match status" value="2"/>
</dbReference>
<dbReference type="Gene3D" id="2.130.10.10">
    <property type="entry name" value="YVTN repeat-like/Quinoprotein amine dehydrogenase"/>
    <property type="match status" value="1"/>
</dbReference>
<name>A0A7S2XCM6_9EUKA</name>
<dbReference type="InterPro" id="IPR001632">
    <property type="entry name" value="WD40_G-protein_beta-like"/>
</dbReference>
<dbReference type="SUPFAM" id="SSF50978">
    <property type="entry name" value="WD40 repeat-like"/>
    <property type="match status" value="1"/>
</dbReference>
<feature type="coiled-coil region" evidence="6">
    <location>
        <begin position="7"/>
        <end position="34"/>
    </location>
</feature>
<comment type="similarity">
    <text evidence="1">Belongs to the WD repeat G protein beta family.</text>
</comment>
<dbReference type="PROSITE" id="PS50082">
    <property type="entry name" value="WD_REPEATS_2"/>
    <property type="match status" value="3"/>
</dbReference>
<dbReference type="InterPro" id="IPR036322">
    <property type="entry name" value="WD40_repeat_dom_sf"/>
</dbReference>
<proteinExistence type="inferred from homology"/>
<keyword evidence="6" id="KW-0175">Coiled coil</keyword>
<gene>
    <name evidence="7" type="ORF">LSP00402_LOCUS13319</name>
</gene>